<dbReference type="InParanoid" id="G3Q128"/>
<sequence>MAPPNPNSGGVAMSSGIRDVASSFPEAVSPIQPPTESQYKAGELSQFDRSFDYGNNEMETEQRGSLPPPPFFGPASAGQGFAGPLQPNTNIGLGFDFFPSPYYDYMFLTGQYPPGTFSHTSSSYNQGRDYYEDIQYERPGREQPMAPVADFQSPQSIKGPNPRMAGYRRVGGKAKPDSSHGGYRMPVGSQAGGRNKVKVGMPSVYKAF</sequence>
<dbReference type="AlphaFoldDB" id="G3Q128"/>
<accession>G3Q128</accession>
<evidence type="ECO:0000256" key="1">
    <source>
        <dbReference type="SAM" id="MobiDB-lite"/>
    </source>
</evidence>
<feature type="region of interest" description="Disordered" evidence="1">
    <location>
        <begin position="144"/>
        <end position="196"/>
    </location>
</feature>
<proteinExistence type="predicted"/>
<name>G3Q128_GASAC</name>
<evidence type="ECO:0000313" key="2">
    <source>
        <dbReference type="Ensembl" id="ENSGACP00000023576.1"/>
    </source>
</evidence>
<dbReference type="Bgee" id="ENSGACG00000017843">
    <property type="expression patterns" value="Expressed in mesonephros"/>
</dbReference>
<feature type="region of interest" description="Disordered" evidence="1">
    <location>
        <begin position="23"/>
        <end position="80"/>
    </location>
</feature>
<organism evidence="2">
    <name type="scientific">Gasterosteus aculeatus</name>
    <name type="common">Three-spined stickleback</name>
    <dbReference type="NCBI Taxonomy" id="69293"/>
    <lineage>
        <taxon>Eukaryota</taxon>
        <taxon>Metazoa</taxon>
        <taxon>Chordata</taxon>
        <taxon>Craniata</taxon>
        <taxon>Vertebrata</taxon>
        <taxon>Euteleostomi</taxon>
        <taxon>Actinopterygii</taxon>
        <taxon>Neopterygii</taxon>
        <taxon>Teleostei</taxon>
        <taxon>Neoteleostei</taxon>
        <taxon>Acanthomorphata</taxon>
        <taxon>Eupercaria</taxon>
        <taxon>Perciformes</taxon>
        <taxon>Cottioidei</taxon>
        <taxon>Gasterosteales</taxon>
        <taxon>Gasterosteidae</taxon>
        <taxon>Gasterosteus</taxon>
    </lineage>
</organism>
<dbReference type="eggNOG" id="ENOG502T21D">
    <property type="taxonomic scope" value="Eukaryota"/>
</dbReference>
<dbReference type="Ensembl" id="ENSGACT00000023622.1">
    <property type="protein sequence ID" value="ENSGACP00000023576.1"/>
    <property type="gene ID" value="ENSGACG00000017843.1"/>
</dbReference>
<protein>
    <submittedName>
        <fullName evidence="2">Uncharacterized protein</fullName>
    </submittedName>
</protein>
<reference evidence="2" key="1">
    <citation type="submission" date="2006-01" db="EMBL/GenBank/DDBJ databases">
        <authorList>
            <person name="Lindblad-Toh K."/>
            <person name="Mauceli E."/>
            <person name="Grabherr M."/>
            <person name="Chang J.L."/>
            <person name="Lander E.S."/>
        </authorList>
    </citation>
    <scope>NUCLEOTIDE SEQUENCE [LARGE SCALE GENOMIC DNA]</scope>
</reference>
<reference evidence="2" key="2">
    <citation type="submission" date="2024-04" db="UniProtKB">
        <authorList>
            <consortium name="Ensembl"/>
        </authorList>
    </citation>
    <scope>IDENTIFICATION</scope>
</reference>